<dbReference type="InterPro" id="IPR058624">
    <property type="entry name" value="MdtA-like_HH"/>
</dbReference>
<dbReference type="PROSITE" id="PS51257">
    <property type="entry name" value="PROKAR_LIPOPROTEIN"/>
    <property type="match status" value="1"/>
</dbReference>
<evidence type="ECO:0000313" key="9">
    <source>
        <dbReference type="Proteomes" id="UP000471640"/>
    </source>
</evidence>
<reference evidence="9" key="1">
    <citation type="journal article" date="2020" name="Microbiol. Resour. Announc.">
        <title>Draft Genome Sequences of Thiorhodococcus mannitoliphagus and Thiorhodococcus minor, Purple Sulfur Photosynthetic Bacteria in the Gammaproteobacterial Family Chromatiaceae.</title>
        <authorList>
            <person name="Aviles F.A."/>
            <person name="Meyer T.E."/>
            <person name="Kyndt J.A."/>
        </authorList>
    </citation>
    <scope>NUCLEOTIDE SEQUENCE [LARGE SCALE GENOMIC DNA]</scope>
    <source>
        <strain evidence="9">DSM 18266</strain>
    </source>
</reference>
<evidence type="ECO:0000259" key="4">
    <source>
        <dbReference type="Pfam" id="PF25876"/>
    </source>
</evidence>
<dbReference type="InterPro" id="IPR058625">
    <property type="entry name" value="MdtA-like_BSH"/>
</dbReference>
<sequence length="393" mass="41426">MTRSILLRALVFGMSASFLVACNQPSGQGAGPGKGAQMPTPEVSVVTAHVQSVPLTRELVGRLAATRTAQVRARVAGIVLERVYTEGTDVKQGQVLFRIDPAQLEAKLKAEEAALAKAEADAVNAALTAKRYQELREKKTISQQDLDTAQAAERTTAAAVKQARANVDGARLDLSYATVRAPIAGRAGRALVTEGALVGQNEATLLTTVEQIDPIYVNFSQSVQELTELQEMAVDAQGAGVSALETKTSVEVQLPGDDAYSKSGTLDFSDLAVDPGTGAVSLRATLPNPHRALLPGMFVTLRLTTGHLDQAALLPQPALARDAQGAYVMVLNAEGKVEQRRVESHGMTRRDWILTGDLAEGDQVIVKGLQKVKPGAMAKVAPAEPPADGEKAG</sequence>
<dbReference type="Pfam" id="PF25967">
    <property type="entry name" value="RND-MFP_C"/>
    <property type="match status" value="1"/>
</dbReference>
<dbReference type="Gene3D" id="1.10.287.470">
    <property type="entry name" value="Helix hairpin bin"/>
    <property type="match status" value="1"/>
</dbReference>
<accession>A0A6P1E3Q0</accession>
<dbReference type="Pfam" id="PF25876">
    <property type="entry name" value="HH_MFP_RND"/>
    <property type="match status" value="1"/>
</dbReference>
<name>A0A6P1E3Q0_9GAMM</name>
<evidence type="ECO:0000313" key="8">
    <source>
        <dbReference type="EMBL" id="NEX22654.1"/>
    </source>
</evidence>
<dbReference type="GO" id="GO:0046677">
    <property type="term" value="P:response to antibiotic"/>
    <property type="evidence" value="ECO:0007669"/>
    <property type="project" value="TreeGrafter"/>
</dbReference>
<dbReference type="PANTHER" id="PTHR30158:SF3">
    <property type="entry name" value="MULTIDRUG EFFLUX PUMP SUBUNIT ACRA-RELATED"/>
    <property type="match status" value="1"/>
</dbReference>
<keyword evidence="9" id="KW-1185">Reference proteome</keyword>
<feature type="signal peptide" evidence="3">
    <location>
        <begin position="1"/>
        <end position="21"/>
    </location>
</feature>
<evidence type="ECO:0000259" key="5">
    <source>
        <dbReference type="Pfam" id="PF25917"/>
    </source>
</evidence>
<comment type="similarity">
    <text evidence="2">Belongs to the membrane fusion protein (MFP) (TC 8.A.1) family.</text>
</comment>
<keyword evidence="3" id="KW-0732">Signal</keyword>
<dbReference type="Gene3D" id="2.40.50.100">
    <property type="match status" value="1"/>
</dbReference>
<dbReference type="Gene3D" id="2.40.420.20">
    <property type="match status" value="1"/>
</dbReference>
<dbReference type="Gene3D" id="2.40.30.170">
    <property type="match status" value="1"/>
</dbReference>
<proteinExistence type="inferred from homology"/>
<feature type="domain" description="Multidrug resistance protein MdtA-like barrel-sandwich hybrid" evidence="5">
    <location>
        <begin position="67"/>
        <end position="209"/>
    </location>
</feature>
<dbReference type="NCBIfam" id="TIGR01730">
    <property type="entry name" value="RND_mfp"/>
    <property type="match status" value="1"/>
</dbReference>
<dbReference type="GO" id="GO:0005886">
    <property type="term" value="C:plasma membrane"/>
    <property type="evidence" value="ECO:0007669"/>
    <property type="project" value="TreeGrafter"/>
</dbReference>
<dbReference type="InterPro" id="IPR058627">
    <property type="entry name" value="MdtA-like_C"/>
</dbReference>
<evidence type="ECO:0000256" key="1">
    <source>
        <dbReference type="ARBA" id="ARBA00004519"/>
    </source>
</evidence>
<dbReference type="GO" id="GO:0022857">
    <property type="term" value="F:transmembrane transporter activity"/>
    <property type="evidence" value="ECO:0007669"/>
    <property type="project" value="InterPro"/>
</dbReference>
<dbReference type="InterPro" id="IPR058626">
    <property type="entry name" value="MdtA-like_b-barrel"/>
</dbReference>
<evidence type="ECO:0000256" key="3">
    <source>
        <dbReference type="SAM" id="SignalP"/>
    </source>
</evidence>
<reference evidence="8 9" key="2">
    <citation type="submission" date="2020-02" db="EMBL/GenBank/DDBJ databases">
        <title>Genome sequences of Thiorhodococcus mannitoliphagus and Thiorhodococcus minor, purple sulfur photosynthetic bacteria in the gammaproteobacterial family, Chromatiaceae.</title>
        <authorList>
            <person name="Aviles F.A."/>
            <person name="Meyer T.E."/>
            <person name="Kyndt J.A."/>
        </authorList>
    </citation>
    <scope>NUCLEOTIDE SEQUENCE [LARGE SCALE GENOMIC DNA]</scope>
    <source>
        <strain evidence="8 9">DSM 18266</strain>
    </source>
</reference>
<evidence type="ECO:0000259" key="6">
    <source>
        <dbReference type="Pfam" id="PF25944"/>
    </source>
</evidence>
<comment type="subcellular location">
    <subcellularLocation>
        <location evidence="1">Cell inner membrane</location>
        <topology evidence="1">Lipid-anchor</topology>
    </subcellularLocation>
</comment>
<comment type="caution">
    <text evidence="8">The sequence shown here is derived from an EMBL/GenBank/DDBJ whole genome shotgun (WGS) entry which is preliminary data.</text>
</comment>
<dbReference type="EMBL" id="JAAIJR010000115">
    <property type="protein sequence ID" value="NEX22654.1"/>
    <property type="molecule type" value="Genomic_DNA"/>
</dbReference>
<feature type="domain" description="Multidrug resistance protein MdtA-like C-terminal permuted SH3" evidence="7">
    <location>
        <begin position="310"/>
        <end position="371"/>
    </location>
</feature>
<evidence type="ECO:0000256" key="2">
    <source>
        <dbReference type="ARBA" id="ARBA00009477"/>
    </source>
</evidence>
<dbReference type="Pfam" id="PF25944">
    <property type="entry name" value="Beta-barrel_RND"/>
    <property type="match status" value="1"/>
</dbReference>
<feature type="domain" description="Multidrug resistance protein MdtA-like beta-barrel" evidence="6">
    <location>
        <begin position="214"/>
        <end position="306"/>
    </location>
</feature>
<dbReference type="Proteomes" id="UP000471640">
    <property type="component" value="Unassembled WGS sequence"/>
</dbReference>
<dbReference type="InterPro" id="IPR006143">
    <property type="entry name" value="RND_pump_MFP"/>
</dbReference>
<dbReference type="GO" id="GO:0030313">
    <property type="term" value="C:cell envelope"/>
    <property type="evidence" value="ECO:0007669"/>
    <property type="project" value="UniProtKB-SubCell"/>
</dbReference>
<dbReference type="PANTHER" id="PTHR30158">
    <property type="entry name" value="ACRA/E-RELATED COMPONENT OF DRUG EFFLUX TRANSPORTER"/>
    <property type="match status" value="1"/>
</dbReference>
<dbReference type="RefSeq" id="WP_164655750.1">
    <property type="nucleotide sequence ID" value="NZ_JAAIJR010000115.1"/>
</dbReference>
<feature type="domain" description="Multidrug resistance protein MdtA-like alpha-helical hairpin" evidence="4">
    <location>
        <begin position="109"/>
        <end position="177"/>
    </location>
</feature>
<feature type="chain" id="PRO_5026888216" evidence="3">
    <location>
        <begin position="22"/>
        <end position="393"/>
    </location>
</feature>
<gene>
    <name evidence="8" type="ORF">G3480_20485</name>
</gene>
<organism evidence="8 9">
    <name type="scientific">Thiorhodococcus mannitoliphagus</name>
    <dbReference type="NCBI Taxonomy" id="329406"/>
    <lineage>
        <taxon>Bacteria</taxon>
        <taxon>Pseudomonadati</taxon>
        <taxon>Pseudomonadota</taxon>
        <taxon>Gammaproteobacteria</taxon>
        <taxon>Chromatiales</taxon>
        <taxon>Chromatiaceae</taxon>
        <taxon>Thiorhodococcus</taxon>
    </lineage>
</organism>
<dbReference type="Pfam" id="PF25917">
    <property type="entry name" value="BSH_RND"/>
    <property type="match status" value="1"/>
</dbReference>
<evidence type="ECO:0000259" key="7">
    <source>
        <dbReference type="Pfam" id="PF25967"/>
    </source>
</evidence>
<dbReference type="AlphaFoldDB" id="A0A6P1E3Q0"/>
<protein>
    <submittedName>
        <fullName evidence="8">Efflux RND transporter periplasmic adaptor subunit</fullName>
    </submittedName>
</protein>
<dbReference type="SUPFAM" id="SSF111369">
    <property type="entry name" value="HlyD-like secretion proteins"/>
    <property type="match status" value="1"/>
</dbReference>